<sequence>MAVVLIPLASLLPLEVIEKVLLITSVLIVLIVELLNTAVECAIDRISMEHHWISKRAKDAGSAAVLLSFLLLGITWLV</sequence>
<evidence type="ECO:0000256" key="2">
    <source>
        <dbReference type="ARBA" id="ARBA00004429"/>
    </source>
</evidence>
<evidence type="ECO:0000256" key="4">
    <source>
        <dbReference type="ARBA" id="ARBA00012133"/>
    </source>
</evidence>
<keyword evidence="19" id="KW-0594">Phospholipid biosynthesis</keyword>
<evidence type="ECO:0000256" key="17">
    <source>
        <dbReference type="ARBA" id="ARBA00023098"/>
    </source>
</evidence>
<evidence type="ECO:0000256" key="14">
    <source>
        <dbReference type="ARBA" id="ARBA00022840"/>
    </source>
</evidence>
<protein>
    <recommendedName>
        <fullName evidence="5">Diacylglycerol kinase</fullName>
        <ecNumber evidence="4">2.7.1.107</ecNumber>
    </recommendedName>
    <alternativeName>
        <fullName evidence="21">Diglyceride kinase</fullName>
    </alternativeName>
</protein>
<keyword evidence="10 22" id="KW-0812">Transmembrane</keyword>
<evidence type="ECO:0000256" key="7">
    <source>
        <dbReference type="ARBA" id="ARBA00022516"/>
    </source>
</evidence>
<dbReference type="Pfam" id="PF01219">
    <property type="entry name" value="DAGK_prokar"/>
    <property type="match status" value="1"/>
</dbReference>
<evidence type="ECO:0000256" key="15">
    <source>
        <dbReference type="ARBA" id="ARBA00022842"/>
    </source>
</evidence>
<keyword evidence="17" id="KW-0443">Lipid metabolism</keyword>
<dbReference type="EC" id="2.7.1.107" evidence="4"/>
<dbReference type="Gene3D" id="1.10.287.3610">
    <property type="match status" value="1"/>
</dbReference>
<keyword evidence="12" id="KW-0547">Nucleotide-binding</keyword>
<proteinExistence type="inferred from homology"/>
<evidence type="ECO:0000256" key="9">
    <source>
        <dbReference type="ARBA" id="ARBA00022679"/>
    </source>
</evidence>
<feature type="transmembrane region" description="Helical" evidence="22">
    <location>
        <begin position="60"/>
        <end position="77"/>
    </location>
</feature>
<gene>
    <name evidence="23" type="ORF">METZ01_LOCUS505517</name>
</gene>
<evidence type="ECO:0000256" key="1">
    <source>
        <dbReference type="ARBA" id="ARBA00001946"/>
    </source>
</evidence>
<evidence type="ECO:0000313" key="23">
    <source>
        <dbReference type="EMBL" id="SVE52663.1"/>
    </source>
</evidence>
<evidence type="ECO:0000256" key="22">
    <source>
        <dbReference type="SAM" id="Phobius"/>
    </source>
</evidence>
<dbReference type="InterPro" id="IPR000829">
    <property type="entry name" value="DAGK"/>
</dbReference>
<accession>A0A383E8D2</accession>
<keyword evidence="11" id="KW-0479">Metal-binding</keyword>
<evidence type="ECO:0000256" key="20">
    <source>
        <dbReference type="ARBA" id="ARBA00023264"/>
    </source>
</evidence>
<comment type="similarity">
    <text evidence="3">Belongs to the bacterial diacylglycerol kinase family.</text>
</comment>
<evidence type="ECO:0000256" key="16">
    <source>
        <dbReference type="ARBA" id="ARBA00022989"/>
    </source>
</evidence>
<dbReference type="EMBL" id="UINC01223456">
    <property type="protein sequence ID" value="SVE52663.1"/>
    <property type="molecule type" value="Genomic_DNA"/>
</dbReference>
<evidence type="ECO:0000256" key="19">
    <source>
        <dbReference type="ARBA" id="ARBA00023209"/>
    </source>
</evidence>
<dbReference type="GO" id="GO:0006654">
    <property type="term" value="P:phosphatidic acid biosynthetic process"/>
    <property type="evidence" value="ECO:0007669"/>
    <property type="project" value="InterPro"/>
</dbReference>
<keyword evidence="18 22" id="KW-0472">Membrane</keyword>
<name>A0A383E8D2_9ZZZZ</name>
<keyword evidence="13" id="KW-0418">Kinase</keyword>
<reference evidence="23" key="1">
    <citation type="submission" date="2018-05" db="EMBL/GenBank/DDBJ databases">
        <authorList>
            <person name="Lanie J.A."/>
            <person name="Ng W.-L."/>
            <person name="Kazmierczak K.M."/>
            <person name="Andrzejewski T.M."/>
            <person name="Davidsen T.M."/>
            <person name="Wayne K.J."/>
            <person name="Tettelin H."/>
            <person name="Glass J.I."/>
            <person name="Rusch D."/>
            <person name="Podicherti R."/>
            <person name="Tsui H.-C.T."/>
            <person name="Winkler M.E."/>
        </authorList>
    </citation>
    <scope>NUCLEOTIDE SEQUENCE</scope>
</reference>
<keyword evidence="20" id="KW-1208">Phospholipid metabolism</keyword>
<keyword evidence="6" id="KW-1003">Cell membrane</keyword>
<comment type="subcellular location">
    <subcellularLocation>
        <location evidence="2">Cell inner membrane</location>
        <topology evidence="2">Multi-pass membrane protein</topology>
    </subcellularLocation>
</comment>
<keyword evidence="14" id="KW-0067">ATP-binding</keyword>
<keyword evidence="16 22" id="KW-1133">Transmembrane helix</keyword>
<dbReference type="AlphaFoldDB" id="A0A383E8D2"/>
<dbReference type="CDD" id="cd14264">
    <property type="entry name" value="DAGK_IM"/>
    <property type="match status" value="1"/>
</dbReference>
<feature type="non-terminal residue" evidence="23">
    <location>
        <position position="78"/>
    </location>
</feature>
<evidence type="ECO:0000256" key="11">
    <source>
        <dbReference type="ARBA" id="ARBA00022723"/>
    </source>
</evidence>
<evidence type="ECO:0000256" key="13">
    <source>
        <dbReference type="ARBA" id="ARBA00022777"/>
    </source>
</evidence>
<evidence type="ECO:0000256" key="12">
    <source>
        <dbReference type="ARBA" id="ARBA00022741"/>
    </source>
</evidence>
<comment type="cofactor">
    <cofactor evidence="1">
        <name>Mg(2+)</name>
        <dbReference type="ChEBI" id="CHEBI:18420"/>
    </cofactor>
</comment>
<evidence type="ECO:0000256" key="18">
    <source>
        <dbReference type="ARBA" id="ARBA00023136"/>
    </source>
</evidence>
<evidence type="ECO:0000256" key="6">
    <source>
        <dbReference type="ARBA" id="ARBA00022475"/>
    </source>
</evidence>
<keyword evidence="9" id="KW-0808">Transferase</keyword>
<dbReference type="GO" id="GO:0005524">
    <property type="term" value="F:ATP binding"/>
    <property type="evidence" value="ECO:0007669"/>
    <property type="project" value="UniProtKB-KW"/>
</dbReference>
<evidence type="ECO:0000256" key="10">
    <source>
        <dbReference type="ARBA" id="ARBA00022692"/>
    </source>
</evidence>
<organism evidence="23">
    <name type="scientific">marine metagenome</name>
    <dbReference type="NCBI Taxonomy" id="408172"/>
    <lineage>
        <taxon>unclassified sequences</taxon>
        <taxon>metagenomes</taxon>
        <taxon>ecological metagenomes</taxon>
    </lineage>
</organism>
<dbReference type="PANTHER" id="PTHR34299:SF1">
    <property type="entry name" value="DIACYLGLYCEROL KINASE"/>
    <property type="match status" value="1"/>
</dbReference>
<keyword evidence="15" id="KW-0460">Magnesium</keyword>
<feature type="transmembrane region" description="Helical" evidence="22">
    <location>
        <begin position="20"/>
        <end position="39"/>
    </location>
</feature>
<evidence type="ECO:0000256" key="5">
    <source>
        <dbReference type="ARBA" id="ARBA00017575"/>
    </source>
</evidence>
<dbReference type="GO" id="GO:0046872">
    <property type="term" value="F:metal ion binding"/>
    <property type="evidence" value="ECO:0007669"/>
    <property type="project" value="UniProtKB-KW"/>
</dbReference>
<keyword evidence="8" id="KW-0997">Cell inner membrane</keyword>
<dbReference type="InterPro" id="IPR036945">
    <property type="entry name" value="DAGK_sf"/>
</dbReference>
<dbReference type="GO" id="GO:0005886">
    <property type="term" value="C:plasma membrane"/>
    <property type="evidence" value="ECO:0007669"/>
    <property type="project" value="UniProtKB-SubCell"/>
</dbReference>
<dbReference type="PANTHER" id="PTHR34299">
    <property type="entry name" value="DIACYLGLYCEROL KINASE"/>
    <property type="match status" value="1"/>
</dbReference>
<dbReference type="InterPro" id="IPR033718">
    <property type="entry name" value="DAGK_prok"/>
</dbReference>
<evidence type="ECO:0000256" key="21">
    <source>
        <dbReference type="ARBA" id="ARBA00031546"/>
    </source>
</evidence>
<keyword evidence="7" id="KW-0444">Lipid biosynthesis</keyword>
<evidence type="ECO:0000256" key="3">
    <source>
        <dbReference type="ARBA" id="ARBA00005967"/>
    </source>
</evidence>
<dbReference type="GO" id="GO:0004143">
    <property type="term" value="F:ATP-dependent diacylglycerol kinase activity"/>
    <property type="evidence" value="ECO:0007669"/>
    <property type="project" value="UniProtKB-EC"/>
</dbReference>
<evidence type="ECO:0000256" key="8">
    <source>
        <dbReference type="ARBA" id="ARBA00022519"/>
    </source>
</evidence>